<accession>A0A1Q4H7J9</accession>
<dbReference type="InterPro" id="IPR009839">
    <property type="entry name" value="SseB_N"/>
</dbReference>
<dbReference type="Proteomes" id="UP000191039">
    <property type="component" value="Unassembled WGS sequence"/>
</dbReference>
<name>A0A1Q4H7J9_9MYCO</name>
<dbReference type="EMBL" id="MIJD01000003">
    <property type="protein sequence ID" value="OPE56273.1"/>
    <property type="molecule type" value="Genomic_DNA"/>
</dbReference>
<dbReference type="OrthoDB" id="5116169at2"/>
<evidence type="ECO:0000259" key="1">
    <source>
        <dbReference type="Pfam" id="PF07179"/>
    </source>
</evidence>
<dbReference type="AlphaFoldDB" id="A0A1Q4H7J9"/>
<sequence length="249" mass="26434">MTLVDNTTMRRAVAAFAADPGQRLAFDVLRECMNGEVLLDITGSDDPVYWSFPGGSRVQIRSGTGPDGNRALFVFTRNEEVARMHPPGTRTQSMATPATGALELAHSLGSGWLYIDPAGPTCALSAQEIEFALRNPHNEQLKATIAEWHAGRADRHRVLEVLREKGPLLLAVDTTVPGKTTAATIAMSDGTTALLAFTSAPEVVAYNPAKAVMALTTTQIIDVVRTNGYSGLVVNQAGPSIAVPHSALS</sequence>
<gene>
    <name evidence="2" type="ORF">BV510_00605</name>
    <name evidence="3" type="ORF">CRI78_06225</name>
</gene>
<reference evidence="3 5" key="2">
    <citation type="submission" date="2017-10" db="EMBL/GenBank/DDBJ databases">
        <title>The new phylogeny of genus Mycobacterium.</title>
        <authorList>
            <person name="Tortoli E."/>
            <person name="Trovato A."/>
            <person name="Cirillo D.M."/>
        </authorList>
    </citation>
    <scope>NUCLEOTIDE SEQUENCE [LARGE SCALE GENOMIC DNA]</scope>
    <source>
        <strain evidence="3 5">IP141170001</strain>
    </source>
</reference>
<evidence type="ECO:0000313" key="3">
    <source>
        <dbReference type="EMBL" id="PEG55503.1"/>
    </source>
</evidence>
<reference evidence="2 4" key="1">
    <citation type="submission" date="2016-09" db="EMBL/GenBank/DDBJ databases">
        <title>genome sequences of unsequenced Mycobacteria.</title>
        <authorList>
            <person name="Greninger A.L."/>
            <person name="Jerome K.R."/>
            <person name="Mcnair B."/>
            <person name="Wallis C."/>
            <person name="Fang F."/>
        </authorList>
    </citation>
    <scope>NUCLEOTIDE SEQUENCE [LARGE SCALE GENOMIC DNA]</scope>
    <source>
        <strain evidence="2 4">BM1</strain>
    </source>
</reference>
<protein>
    <recommendedName>
        <fullName evidence="1">SseB protein N-terminal domain-containing protein</fullName>
    </recommendedName>
</protein>
<evidence type="ECO:0000313" key="2">
    <source>
        <dbReference type="EMBL" id="OPE56273.1"/>
    </source>
</evidence>
<evidence type="ECO:0000313" key="5">
    <source>
        <dbReference type="Proteomes" id="UP000220340"/>
    </source>
</evidence>
<dbReference type="EMBL" id="PDCR01000006">
    <property type="protein sequence ID" value="PEG55503.1"/>
    <property type="molecule type" value="Genomic_DNA"/>
</dbReference>
<comment type="caution">
    <text evidence="3">The sequence shown here is derived from an EMBL/GenBank/DDBJ whole genome shotgun (WGS) entry which is preliminary data.</text>
</comment>
<evidence type="ECO:0000313" key="4">
    <source>
        <dbReference type="Proteomes" id="UP000191039"/>
    </source>
</evidence>
<dbReference type="STRING" id="1801.BRW64_21890"/>
<dbReference type="RefSeq" id="WP_073858562.1">
    <property type="nucleotide sequence ID" value="NZ_BAAATC010000014.1"/>
</dbReference>
<feature type="domain" description="SseB protein N-terminal" evidence="1">
    <location>
        <begin position="10"/>
        <end position="130"/>
    </location>
</feature>
<dbReference type="Pfam" id="PF07179">
    <property type="entry name" value="SseB"/>
    <property type="match status" value="2"/>
</dbReference>
<feature type="domain" description="SseB protein N-terminal" evidence="1">
    <location>
        <begin position="141"/>
        <end position="240"/>
    </location>
</feature>
<keyword evidence="5" id="KW-1185">Reference proteome</keyword>
<proteinExistence type="predicted"/>
<organism evidence="3 5">
    <name type="scientific">Mycolicibacterium diernhoferi</name>
    <dbReference type="NCBI Taxonomy" id="1801"/>
    <lineage>
        <taxon>Bacteria</taxon>
        <taxon>Bacillati</taxon>
        <taxon>Actinomycetota</taxon>
        <taxon>Actinomycetes</taxon>
        <taxon>Mycobacteriales</taxon>
        <taxon>Mycobacteriaceae</taxon>
        <taxon>Mycolicibacterium</taxon>
    </lineage>
</organism>
<dbReference type="Proteomes" id="UP000220340">
    <property type="component" value="Unassembled WGS sequence"/>
</dbReference>